<dbReference type="EMBL" id="CACVBS010000046">
    <property type="protein sequence ID" value="CAA7264854.1"/>
    <property type="molecule type" value="Genomic_DNA"/>
</dbReference>
<organism evidence="2 3">
    <name type="scientific">Cyclocybe aegerita</name>
    <name type="common">Black poplar mushroom</name>
    <name type="synonym">Agrocybe aegerita</name>
    <dbReference type="NCBI Taxonomy" id="1973307"/>
    <lineage>
        <taxon>Eukaryota</taxon>
        <taxon>Fungi</taxon>
        <taxon>Dikarya</taxon>
        <taxon>Basidiomycota</taxon>
        <taxon>Agaricomycotina</taxon>
        <taxon>Agaricomycetes</taxon>
        <taxon>Agaricomycetidae</taxon>
        <taxon>Agaricales</taxon>
        <taxon>Agaricineae</taxon>
        <taxon>Bolbitiaceae</taxon>
        <taxon>Cyclocybe</taxon>
    </lineage>
</organism>
<name>A0A8S0VW88_CYCAE</name>
<reference evidence="2 3" key="1">
    <citation type="submission" date="2020-01" db="EMBL/GenBank/DDBJ databases">
        <authorList>
            <person name="Gupta K D."/>
        </authorList>
    </citation>
    <scope>NUCLEOTIDE SEQUENCE [LARGE SCALE GENOMIC DNA]</scope>
</reference>
<dbReference type="Proteomes" id="UP000467700">
    <property type="component" value="Unassembled WGS sequence"/>
</dbReference>
<protein>
    <submittedName>
        <fullName evidence="2">Uncharacterized protein</fullName>
    </submittedName>
</protein>
<sequence length="184" mass="20213">MTEVAEHTHHDKNEGVVNGAVGKAPEKAIPVDVEGDEGALNGGEERGEEVDFEEERQIVGDEDEDEDDEYEVEEEEEGGGTYEPEGEEEEEEVQDHRGTNTLTHLLLGNPNAPADDDDVDDVDDEDDEVDENDDEDDDDDYVDNPAPPAVVEAPEPISRKRSIQEVVEDDADDAEPQGSKKVKA</sequence>
<gene>
    <name evidence="2" type="ORF">AAE3_LOCUS7122</name>
</gene>
<feature type="compositionally biased region" description="Acidic residues" evidence="1">
    <location>
        <begin position="114"/>
        <end position="142"/>
    </location>
</feature>
<feature type="compositionally biased region" description="Acidic residues" evidence="1">
    <location>
        <begin position="46"/>
        <end position="93"/>
    </location>
</feature>
<evidence type="ECO:0000313" key="2">
    <source>
        <dbReference type="EMBL" id="CAA7264854.1"/>
    </source>
</evidence>
<evidence type="ECO:0000256" key="1">
    <source>
        <dbReference type="SAM" id="MobiDB-lite"/>
    </source>
</evidence>
<dbReference type="AlphaFoldDB" id="A0A8S0VW88"/>
<feature type="region of interest" description="Disordered" evidence="1">
    <location>
        <begin position="1"/>
        <end position="184"/>
    </location>
</feature>
<feature type="compositionally biased region" description="Acidic residues" evidence="1">
    <location>
        <begin position="166"/>
        <end position="175"/>
    </location>
</feature>
<feature type="compositionally biased region" description="Basic and acidic residues" evidence="1">
    <location>
        <begin position="1"/>
        <end position="14"/>
    </location>
</feature>
<comment type="caution">
    <text evidence="2">The sequence shown here is derived from an EMBL/GenBank/DDBJ whole genome shotgun (WGS) entry which is preliminary data.</text>
</comment>
<keyword evidence="3" id="KW-1185">Reference proteome</keyword>
<feature type="compositionally biased region" description="Low complexity" evidence="1">
    <location>
        <begin position="99"/>
        <end position="113"/>
    </location>
</feature>
<proteinExistence type="predicted"/>
<evidence type="ECO:0000313" key="3">
    <source>
        <dbReference type="Proteomes" id="UP000467700"/>
    </source>
</evidence>
<accession>A0A8S0VW88</accession>